<dbReference type="Gene3D" id="3.90.1010.20">
    <property type="match status" value="1"/>
</dbReference>
<dbReference type="SMART" id="SM00900">
    <property type="entry name" value="FMN_bind"/>
    <property type="match status" value="1"/>
</dbReference>
<sequence>MKKIIASLLGALMIATVFTSCGASMKDGTYKAEYSAYSHGYKEYVELTVKDGKFTDVNFNAVNEAGGLKTDDEEYKASMEPVSGTYPAKFYPELAQKLMDTQDIDKVDKVAGATNSTVSFKELVKALLKDNVKKGDTATLVIESKSEGEGGDK</sequence>
<dbReference type="PROSITE" id="PS51257">
    <property type="entry name" value="PROKAR_LIPOPROTEIN"/>
    <property type="match status" value="1"/>
</dbReference>
<dbReference type="Pfam" id="PF04205">
    <property type="entry name" value="FMN_bind"/>
    <property type="match status" value="1"/>
</dbReference>
<evidence type="ECO:0000313" key="3">
    <source>
        <dbReference type="EMBL" id="MBC8569331.1"/>
    </source>
</evidence>
<dbReference type="InterPro" id="IPR007329">
    <property type="entry name" value="FMN-bd"/>
</dbReference>
<evidence type="ECO:0000259" key="2">
    <source>
        <dbReference type="SMART" id="SM00900"/>
    </source>
</evidence>
<reference evidence="3" key="1">
    <citation type="submission" date="2020-08" db="EMBL/GenBank/DDBJ databases">
        <title>Genome public.</title>
        <authorList>
            <person name="Liu C."/>
            <person name="Sun Q."/>
        </authorList>
    </citation>
    <scope>NUCLEOTIDE SEQUENCE</scope>
    <source>
        <strain evidence="3">NSJ-54</strain>
    </source>
</reference>
<dbReference type="RefSeq" id="WP_262396437.1">
    <property type="nucleotide sequence ID" value="NZ_JACRTC010000001.1"/>
</dbReference>
<gene>
    <name evidence="3" type="ORF">H8709_00615</name>
</gene>
<dbReference type="AlphaFoldDB" id="A0A926EBZ9"/>
<comment type="caution">
    <text evidence="3">The sequence shown here is derived from an EMBL/GenBank/DDBJ whole genome shotgun (WGS) entry which is preliminary data.</text>
</comment>
<feature type="chain" id="PRO_5039577043" evidence="1">
    <location>
        <begin position="24"/>
        <end position="153"/>
    </location>
</feature>
<dbReference type="EMBL" id="JACRTC010000001">
    <property type="protein sequence ID" value="MBC8569331.1"/>
    <property type="molecule type" value="Genomic_DNA"/>
</dbReference>
<name>A0A926EBZ9_9FIRM</name>
<dbReference type="GO" id="GO:0010181">
    <property type="term" value="F:FMN binding"/>
    <property type="evidence" value="ECO:0007669"/>
    <property type="project" value="InterPro"/>
</dbReference>
<feature type="domain" description="FMN-binding" evidence="2">
    <location>
        <begin position="40"/>
        <end position="131"/>
    </location>
</feature>
<evidence type="ECO:0000256" key="1">
    <source>
        <dbReference type="SAM" id="SignalP"/>
    </source>
</evidence>
<evidence type="ECO:0000313" key="4">
    <source>
        <dbReference type="Proteomes" id="UP000660861"/>
    </source>
</evidence>
<keyword evidence="4" id="KW-1185">Reference proteome</keyword>
<protein>
    <submittedName>
        <fullName evidence="3">FMN-binding protein</fullName>
    </submittedName>
</protein>
<organism evidence="3 4">
    <name type="scientific">Zongyangia hominis</name>
    <dbReference type="NCBI Taxonomy" id="2763677"/>
    <lineage>
        <taxon>Bacteria</taxon>
        <taxon>Bacillati</taxon>
        <taxon>Bacillota</taxon>
        <taxon>Clostridia</taxon>
        <taxon>Eubacteriales</taxon>
        <taxon>Oscillospiraceae</taxon>
        <taxon>Zongyangia</taxon>
    </lineage>
</organism>
<keyword evidence="1" id="KW-0732">Signal</keyword>
<proteinExistence type="predicted"/>
<feature type="signal peptide" evidence="1">
    <location>
        <begin position="1"/>
        <end position="23"/>
    </location>
</feature>
<accession>A0A926EBZ9</accession>
<dbReference type="Proteomes" id="UP000660861">
    <property type="component" value="Unassembled WGS sequence"/>
</dbReference>
<dbReference type="GO" id="GO:0016020">
    <property type="term" value="C:membrane"/>
    <property type="evidence" value="ECO:0007669"/>
    <property type="project" value="InterPro"/>
</dbReference>